<protein>
    <recommendedName>
        <fullName evidence="3">Clp ATPase C-terminal domain-containing protein</fullName>
    </recommendedName>
</protein>
<dbReference type="EMBL" id="BART01034107">
    <property type="protein sequence ID" value="GAH14586.1"/>
    <property type="molecule type" value="Genomic_DNA"/>
</dbReference>
<accession>X1D192</accession>
<gene>
    <name evidence="4" type="ORF">S01H4_58399</name>
</gene>
<reference evidence="4" key="1">
    <citation type="journal article" date="2014" name="Front. Microbiol.">
        <title>High frequency of phylogenetically diverse reductive dehalogenase-homologous genes in deep subseafloor sedimentary metagenomes.</title>
        <authorList>
            <person name="Kawai M."/>
            <person name="Futagami T."/>
            <person name="Toyoda A."/>
            <person name="Takaki Y."/>
            <person name="Nishi S."/>
            <person name="Hori S."/>
            <person name="Arai W."/>
            <person name="Tsubouchi T."/>
            <person name="Morono Y."/>
            <person name="Uchiyama I."/>
            <person name="Ito T."/>
            <person name="Fujiyama A."/>
            <person name="Inagaki F."/>
            <person name="Takami H."/>
        </authorList>
    </citation>
    <scope>NUCLEOTIDE SEQUENCE</scope>
    <source>
        <strain evidence="4">Expedition CK06-06</strain>
    </source>
</reference>
<feature type="non-terminal residue" evidence="4">
    <location>
        <position position="1"/>
    </location>
</feature>
<keyword evidence="2" id="KW-0067">ATP-binding</keyword>
<evidence type="ECO:0000259" key="3">
    <source>
        <dbReference type="Pfam" id="PF10431"/>
    </source>
</evidence>
<evidence type="ECO:0000313" key="4">
    <source>
        <dbReference type="EMBL" id="GAH14586.1"/>
    </source>
</evidence>
<sequence length="53" mass="6030">ALTPDYGARPLKRVIQREILDSLAKDLLEGKFKEGAKIRINLEDSRLTFSQKS</sequence>
<comment type="caution">
    <text evidence="4">The sequence shown here is derived from an EMBL/GenBank/DDBJ whole genome shotgun (WGS) entry which is preliminary data.</text>
</comment>
<proteinExistence type="predicted"/>
<keyword evidence="1" id="KW-0547">Nucleotide-binding</keyword>
<evidence type="ECO:0000256" key="2">
    <source>
        <dbReference type="ARBA" id="ARBA00022840"/>
    </source>
</evidence>
<dbReference type="Gene3D" id="1.10.8.60">
    <property type="match status" value="1"/>
</dbReference>
<evidence type="ECO:0000256" key="1">
    <source>
        <dbReference type="ARBA" id="ARBA00022741"/>
    </source>
</evidence>
<feature type="domain" description="Clp ATPase C-terminal" evidence="3">
    <location>
        <begin position="3"/>
        <end position="40"/>
    </location>
</feature>
<name>X1D192_9ZZZZ</name>
<organism evidence="4">
    <name type="scientific">marine sediment metagenome</name>
    <dbReference type="NCBI Taxonomy" id="412755"/>
    <lineage>
        <taxon>unclassified sequences</taxon>
        <taxon>metagenomes</taxon>
        <taxon>ecological metagenomes</taxon>
    </lineage>
</organism>
<dbReference type="GO" id="GO:0005524">
    <property type="term" value="F:ATP binding"/>
    <property type="evidence" value="ECO:0007669"/>
    <property type="project" value="UniProtKB-KW"/>
</dbReference>
<dbReference type="AlphaFoldDB" id="X1D192"/>
<dbReference type="InterPro" id="IPR019489">
    <property type="entry name" value="Clp_ATPase_C"/>
</dbReference>
<dbReference type="Pfam" id="PF10431">
    <property type="entry name" value="ClpB_D2-small"/>
    <property type="match status" value="1"/>
</dbReference>